<name>A0A653E872_9PSED</name>
<evidence type="ECO:0000313" key="5">
    <source>
        <dbReference type="EMBL" id="VEV98920.1"/>
    </source>
</evidence>
<protein>
    <submittedName>
        <fullName evidence="5">Cold-shock protein</fullName>
    </submittedName>
</protein>
<dbReference type="Pfam" id="PF06961">
    <property type="entry name" value="DUF1294"/>
    <property type="match status" value="1"/>
</dbReference>
<evidence type="ECO:0000256" key="3">
    <source>
        <dbReference type="SAM" id="Phobius"/>
    </source>
</evidence>
<keyword evidence="3" id="KW-1133">Transmembrane helix</keyword>
<keyword evidence="3" id="KW-0472">Membrane</keyword>
<evidence type="ECO:0000259" key="4">
    <source>
        <dbReference type="PROSITE" id="PS51857"/>
    </source>
</evidence>
<organism evidence="5">
    <name type="scientific">Pseudomonas marincola</name>
    <dbReference type="NCBI Taxonomy" id="437900"/>
    <lineage>
        <taxon>Bacteria</taxon>
        <taxon>Pseudomonadati</taxon>
        <taxon>Pseudomonadota</taxon>
        <taxon>Gammaproteobacteria</taxon>
        <taxon>Pseudomonadales</taxon>
        <taxon>Pseudomonadaceae</taxon>
        <taxon>Pseudomonas</taxon>
    </lineage>
</organism>
<feature type="transmembrane region" description="Helical" evidence="3">
    <location>
        <begin position="143"/>
        <end position="163"/>
    </location>
</feature>
<dbReference type="InterPro" id="IPR052069">
    <property type="entry name" value="Ca-reg_mRNA-binding_domain"/>
</dbReference>
<dbReference type="PANTHER" id="PTHR12962">
    <property type="entry name" value="CALCIUM-REGULATED HEAT STABLE PROTEIN CRHSP-24-RELATED"/>
    <property type="match status" value="1"/>
</dbReference>
<dbReference type="InterPro" id="IPR012340">
    <property type="entry name" value="NA-bd_OB-fold"/>
</dbReference>
<dbReference type="SMART" id="SM00357">
    <property type="entry name" value="CSP"/>
    <property type="match status" value="1"/>
</dbReference>
<keyword evidence="1" id="KW-0597">Phosphoprotein</keyword>
<dbReference type="AlphaFoldDB" id="A0A653E872"/>
<dbReference type="EMBL" id="LR215729">
    <property type="protein sequence ID" value="VEV98920.1"/>
    <property type="molecule type" value="Genomic_DNA"/>
</dbReference>
<sequence length="244" mass="27535">MEVRGSIKSWNDDKGFGFIQPLQGKEPIFVHISAVRGDRRPVAGDPVMYVASLDPQGRMRAEHMRHAGGLAIDRPAIRRKPRAQGQSKPRDVSGPASKPVRRAKPVKRQHSHSAIQHLGLKLLIFVALCCLPIYGALQALKAGNIWLISAYTMLSLVSFYQYWSDKNSAQKGRWRTPENVLHAVELCGGWPGALVAQQVFRHKTRKLSFQLVFWIIIAIHQAFWLDYLLYDGVYLRSLVGISFI</sequence>
<evidence type="ECO:0000256" key="1">
    <source>
        <dbReference type="ARBA" id="ARBA00022553"/>
    </source>
</evidence>
<dbReference type="Pfam" id="PF00313">
    <property type="entry name" value="CSD"/>
    <property type="match status" value="1"/>
</dbReference>
<feature type="transmembrane region" description="Helical" evidence="3">
    <location>
        <begin position="118"/>
        <end position="137"/>
    </location>
</feature>
<dbReference type="InterPro" id="IPR011129">
    <property type="entry name" value="CSD"/>
</dbReference>
<dbReference type="PANTHER" id="PTHR12962:SF1">
    <property type="entry name" value="COLD SHOCK DOMAIN-CONTAINING PROTEIN CG9705"/>
    <property type="match status" value="1"/>
</dbReference>
<feature type="transmembrane region" description="Helical" evidence="3">
    <location>
        <begin position="211"/>
        <end position="230"/>
    </location>
</feature>
<keyword evidence="3" id="KW-0812">Transmembrane</keyword>
<reference evidence="5" key="1">
    <citation type="submission" date="2019-02" db="EMBL/GenBank/DDBJ databases">
        <authorList>
            <consortium name="Genoscope - CEA"/>
            <person name="William W."/>
        </authorList>
    </citation>
    <scope>NUCLEOTIDE SEQUENCE [LARGE SCALE GENOMIC DNA]</scope>
    <source>
        <strain evidence="5">YSy11</strain>
    </source>
</reference>
<dbReference type="InterPro" id="IPR002059">
    <property type="entry name" value="CSP_DNA-bd"/>
</dbReference>
<dbReference type="SUPFAM" id="SSF50249">
    <property type="entry name" value="Nucleic acid-binding proteins"/>
    <property type="match status" value="1"/>
</dbReference>
<dbReference type="GO" id="GO:0043488">
    <property type="term" value="P:regulation of mRNA stability"/>
    <property type="evidence" value="ECO:0007669"/>
    <property type="project" value="TreeGrafter"/>
</dbReference>
<dbReference type="GO" id="GO:0003730">
    <property type="term" value="F:mRNA 3'-UTR binding"/>
    <property type="evidence" value="ECO:0007669"/>
    <property type="project" value="TreeGrafter"/>
</dbReference>
<dbReference type="RefSeq" id="WP_150549209.1">
    <property type="nucleotide sequence ID" value="NZ_LR215729.2"/>
</dbReference>
<accession>A0A653E872</accession>
<gene>
    <name evidence="5" type="ORF">PMYSY11_3876</name>
</gene>
<dbReference type="PROSITE" id="PS51857">
    <property type="entry name" value="CSD_2"/>
    <property type="match status" value="1"/>
</dbReference>
<dbReference type="InterPro" id="IPR010718">
    <property type="entry name" value="DUF1294"/>
</dbReference>
<feature type="region of interest" description="Disordered" evidence="2">
    <location>
        <begin position="72"/>
        <end position="109"/>
    </location>
</feature>
<feature type="domain" description="CSD" evidence="4">
    <location>
        <begin position="2"/>
        <end position="66"/>
    </location>
</feature>
<dbReference type="GO" id="GO:0005829">
    <property type="term" value="C:cytosol"/>
    <property type="evidence" value="ECO:0007669"/>
    <property type="project" value="UniProtKB-ARBA"/>
</dbReference>
<feature type="compositionally biased region" description="Basic residues" evidence="2">
    <location>
        <begin position="99"/>
        <end position="109"/>
    </location>
</feature>
<dbReference type="Gene3D" id="2.40.50.140">
    <property type="entry name" value="Nucleic acid-binding proteins"/>
    <property type="match status" value="1"/>
</dbReference>
<dbReference type="CDD" id="cd04458">
    <property type="entry name" value="CSP_CDS"/>
    <property type="match status" value="1"/>
</dbReference>
<evidence type="ECO:0000256" key="2">
    <source>
        <dbReference type="SAM" id="MobiDB-lite"/>
    </source>
</evidence>
<proteinExistence type="predicted"/>